<accession>A0A4Y2JSI3</accession>
<dbReference type="Proteomes" id="UP000499080">
    <property type="component" value="Unassembled WGS sequence"/>
</dbReference>
<dbReference type="AlphaFoldDB" id="A0A4Y2JSI3"/>
<protein>
    <submittedName>
        <fullName evidence="1">Uncharacterized protein</fullName>
    </submittedName>
</protein>
<dbReference type="EMBL" id="BGPR01003786">
    <property type="protein sequence ID" value="GBM92409.1"/>
    <property type="molecule type" value="Genomic_DNA"/>
</dbReference>
<evidence type="ECO:0000313" key="1">
    <source>
        <dbReference type="EMBL" id="GBM92409.1"/>
    </source>
</evidence>
<gene>
    <name evidence="1" type="ORF">AVEN_240721_1</name>
</gene>
<comment type="caution">
    <text evidence="1">The sequence shown here is derived from an EMBL/GenBank/DDBJ whole genome shotgun (WGS) entry which is preliminary data.</text>
</comment>
<organism evidence="1 2">
    <name type="scientific">Araneus ventricosus</name>
    <name type="common">Orbweaver spider</name>
    <name type="synonym">Epeira ventricosa</name>
    <dbReference type="NCBI Taxonomy" id="182803"/>
    <lineage>
        <taxon>Eukaryota</taxon>
        <taxon>Metazoa</taxon>
        <taxon>Ecdysozoa</taxon>
        <taxon>Arthropoda</taxon>
        <taxon>Chelicerata</taxon>
        <taxon>Arachnida</taxon>
        <taxon>Araneae</taxon>
        <taxon>Araneomorphae</taxon>
        <taxon>Entelegynae</taxon>
        <taxon>Araneoidea</taxon>
        <taxon>Araneidae</taxon>
        <taxon>Araneus</taxon>
    </lineage>
</organism>
<evidence type="ECO:0000313" key="2">
    <source>
        <dbReference type="Proteomes" id="UP000499080"/>
    </source>
</evidence>
<name>A0A4Y2JSI3_ARAVE</name>
<keyword evidence="2" id="KW-1185">Reference proteome</keyword>
<sequence>MQVRDINYNNDKLTGDPRSAKILLLQSRSKVLRHFLIPQRERTLRDASFTTNSGGSYPTDPSLVKLSPYTLRKSHRETLRDHGLEDPSTSCETFVFRREKGRQFHDKQSVALIPLCLT</sequence>
<reference evidence="1 2" key="1">
    <citation type="journal article" date="2019" name="Sci. Rep.">
        <title>Orb-weaving spider Araneus ventricosus genome elucidates the spidroin gene catalogue.</title>
        <authorList>
            <person name="Kono N."/>
            <person name="Nakamura H."/>
            <person name="Ohtoshi R."/>
            <person name="Moran D.A.P."/>
            <person name="Shinohara A."/>
            <person name="Yoshida Y."/>
            <person name="Fujiwara M."/>
            <person name="Mori M."/>
            <person name="Tomita M."/>
            <person name="Arakawa K."/>
        </authorList>
    </citation>
    <scope>NUCLEOTIDE SEQUENCE [LARGE SCALE GENOMIC DNA]</scope>
</reference>
<proteinExistence type="predicted"/>